<organism evidence="1 2">
    <name type="scientific">Nephila pilipes</name>
    <name type="common">Giant wood spider</name>
    <name type="synonym">Nephila maculata</name>
    <dbReference type="NCBI Taxonomy" id="299642"/>
    <lineage>
        <taxon>Eukaryota</taxon>
        <taxon>Metazoa</taxon>
        <taxon>Ecdysozoa</taxon>
        <taxon>Arthropoda</taxon>
        <taxon>Chelicerata</taxon>
        <taxon>Arachnida</taxon>
        <taxon>Araneae</taxon>
        <taxon>Araneomorphae</taxon>
        <taxon>Entelegynae</taxon>
        <taxon>Araneoidea</taxon>
        <taxon>Nephilidae</taxon>
        <taxon>Nephila</taxon>
    </lineage>
</organism>
<accession>A0A8X6Q936</accession>
<reference evidence="1" key="1">
    <citation type="submission" date="2020-08" db="EMBL/GenBank/DDBJ databases">
        <title>Multicomponent nature underlies the extraordinary mechanical properties of spider dragline silk.</title>
        <authorList>
            <person name="Kono N."/>
            <person name="Nakamura H."/>
            <person name="Mori M."/>
            <person name="Yoshida Y."/>
            <person name="Ohtoshi R."/>
            <person name="Malay A.D."/>
            <person name="Moran D.A.P."/>
            <person name="Tomita M."/>
            <person name="Numata K."/>
            <person name="Arakawa K."/>
        </authorList>
    </citation>
    <scope>NUCLEOTIDE SEQUENCE</scope>
</reference>
<dbReference type="Gene3D" id="3.40.395.10">
    <property type="entry name" value="Adenoviral Proteinase, Chain A"/>
    <property type="match status" value="1"/>
</dbReference>
<dbReference type="AlphaFoldDB" id="A0A8X6Q936"/>
<sequence>MNSLQIKKILQQDLWTKKYVLDVYASDCLPERIVCYPACFVCNVDSSAQPGSHWLVFYLLSSNEGEFFDSYGKEPINFSGPIANFALRYNRMNYNPMTLQSNITAVCGQYCVYYLYSKCREDQLIKNIPSQQQVTEFDHQMSKILNSKLPDYEKMQRYYELLRRKMNLQDYNLPGIASENHAFEDEHPVQKDEPVKLKGEIKPKVDENYMSIILESVPKTCKNQASTLLNILKDKPNILSWNEQEEWDINFGIPLDELHEILIVAELADDTPRWDDNVSGTQQCIEVPEQNACAPSTSNPRFRTCKRRAF</sequence>
<dbReference type="EMBL" id="BMAW01028150">
    <property type="protein sequence ID" value="GFU05939.1"/>
    <property type="molecule type" value="Genomic_DNA"/>
</dbReference>
<dbReference type="OrthoDB" id="10068277at2759"/>
<evidence type="ECO:0000313" key="2">
    <source>
        <dbReference type="Proteomes" id="UP000887013"/>
    </source>
</evidence>
<keyword evidence="2" id="KW-1185">Reference proteome</keyword>
<proteinExistence type="predicted"/>
<evidence type="ECO:0000313" key="1">
    <source>
        <dbReference type="EMBL" id="GFU05939.1"/>
    </source>
</evidence>
<protein>
    <submittedName>
        <fullName evidence="1">Uncharacterized protein</fullName>
    </submittedName>
</protein>
<gene>
    <name evidence="1" type="ORF">NPIL_565341</name>
</gene>
<name>A0A8X6Q936_NEPPI</name>
<dbReference type="Proteomes" id="UP000887013">
    <property type="component" value="Unassembled WGS sequence"/>
</dbReference>
<comment type="caution">
    <text evidence="1">The sequence shown here is derived from an EMBL/GenBank/DDBJ whole genome shotgun (WGS) entry which is preliminary data.</text>
</comment>